<dbReference type="FunFam" id="3.20.20.70:FF:000071">
    <property type="entry name" value="Hydroxymethylglutaryl-CoA lyase"/>
    <property type="match status" value="1"/>
</dbReference>
<evidence type="ECO:0000313" key="6">
    <source>
        <dbReference type="Proteomes" id="UP000184196"/>
    </source>
</evidence>
<dbReference type="InterPro" id="IPR013785">
    <property type="entry name" value="Aldolase_TIM"/>
</dbReference>
<evidence type="ECO:0000256" key="1">
    <source>
        <dbReference type="ARBA" id="ARBA00009405"/>
    </source>
</evidence>
<dbReference type="OrthoDB" id="9784013at2"/>
<reference evidence="6" key="1">
    <citation type="submission" date="2016-11" db="EMBL/GenBank/DDBJ databases">
        <authorList>
            <person name="Varghese N."/>
            <person name="Submissions S."/>
        </authorList>
    </citation>
    <scope>NUCLEOTIDE SEQUENCE [LARGE SCALE GENOMIC DNA]</scope>
    <source>
        <strain evidence="6">DSM 11792</strain>
    </source>
</reference>
<keyword evidence="2" id="KW-0479">Metal-binding</keyword>
<dbReference type="Pfam" id="PF00682">
    <property type="entry name" value="HMGL-like"/>
    <property type="match status" value="1"/>
</dbReference>
<dbReference type="GO" id="GO:0046872">
    <property type="term" value="F:metal ion binding"/>
    <property type="evidence" value="ECO:0007669"/>
    <property type="project" value="UniProtKB-KW"/>
</dbReference>
<comment type="similarity">
    <text evidence="1">Belongs to the HMG-CoA lyase family.</text>
</comment>
<dbReference type="RefSeq" id="WP_073164686.1">
    <property type="nucleotide sequence ID" value="NZ_FQUW01000015.1"/>
</dbReference>
<dbReference type="GO" id="GO:0004419">
    <property type="term" value="F:hydroxymethylglutaryl-CoA lyase activity"/>
    <property type="evidence" value="ECO:0007669"/>
    <property type="project" value="TreeGrafter"/>
</dbReference>
<keyword evidence="3 5" id="KW-0456">Lyase</keyword>
<dbReference type="InterPro" id="IPR043594">
    <property type="entry name" value="HMGL"/>
</dbReference>
<keyword evidence="6" id="KW-1185">Reference proteome</keyword>
<dbReference type="SUPFAM" id="SSF51569">
    <property type="entry name" value="Aldolase"/>
    <property type="match status" value="1"/>
</dbReference>
<name>A0A1M4Z1I7_9FIRM</name>
<dbReference type="CDD" id="cd07938">
    <property type="entry name" value="DRE_TIM_HMGL"/>
    <property type="match status" value="1"/>
</dbReference>
<feature type="domain" description="Pyruvate carboxyltransferase" evidence="4">
    <location>
        <begin position="8"/>
        <end position="285"/>
    </location>
</feature>
<evidence type="ECO:0000259" key="4">
    <source>
        <dbReference type="PROSITE" id="PS50991"/>
    </source>
</evidence>
<dbReference type="PANTHER" id="PTHR42738:SF7">
    <property type="entry name" value="HYDROXYMETHYLGLUTARYL-COA LYASE"/>
    <property type="match status" value="1"/>
</dbReference>
<dbReference type="InterPro" id="IPR000891">
    <property type="entry name" value="PYR_CT"/>
</dbReference>
<evidence type="ECO:0000256" key="3">
    <source>
        <dbReference type="ARBA" id="ARBA00023239"/>
    </source>
</evidence>
<proteinExistence type="inferred from homology"/>
<dbReference type="AlphaFoldDB" id="A0A1M4Z1I7"/>
<gene>
    <name evidence="5" type="ORF">SAMN02745218_01498</name>
</gene>
<protein>
    <submittedName>
        <fullName evidence="5">Hydroxymethylglutaryl-CoA lyase</fullName>
    </submittedName>
</protein>
<dbReference type="Proteomes" id="UP000184196">
    <property type="component" value="Unassembled WGS sequence"/>
</dbReference>
<organism evidence="5 6">
    <name type="scientific">Desulfofundulus australicus DSM 11792</name>
    <dbReference type="NCBI Taxonomy" id="1121425"/>
    <lineage>
        <taxon>Bacteria</taxon>
        <taxon>Bacillati</taxon>
        <taxon>Bacillota</taxon>
        <taxon>Clostridia</taxon>
        <taxon>Eubacteriales</taxon>
        <taxon>Peptococcaceae</taxon>
        <taxon>Desulfofundulus</taxon>
    </lineage>
</organism>
<accession>A0A1M4Z1I7</accession>
<sequence length="311" mass="33217">MLQWPAGVLVREVGPRDGLQNEPRTISTDQKIRLIELLARAGVRAIEATSFVHPRAVPQMADAEEVISGARRVLAVLEAQEGVQGVVLSALAGNRRGVERALAAGVDEVVMVVSASEEHNRANMRMSIGQSLRQVEEAVALAMGTGVVIRGAVAVAFGCPYRGEIRPAEVREVVGALAGVGIKEITLADTAGLANPRQVYELVNMLCREYPAVNFALHFHDARGMALANIVTGIQAGVKIIESSVGGLGGCPFIPGAAGNVATEDVVYMLQRMGIEMAIDRHRLEDCISWLEEILGRKLRERKPGCTNSTG</sequence>
<dbReference type="PANTHER" id="PTHR42738">
    <property type="entry name" value="HYDROXYMETHYLGLUTARYL-COA LYASE"/>
    <property type="match status" value="1"/>
</dbReference>
<dbReference type="GO" id="GO:0006552">
    <property type="term" value="P:L-leucine catabolic process"/>
    <property type="evidence" value="ECO:0007669"/>
    <property type="project" value="TreeGrafter"/>
</dbReference>
<dbReference type="EMBL" id="FQUW01000015">
    <property type="protein sequence ID" value="SHF11818.1"/>
    <property type="molecule type" value="Genomic_DNA"/>
</dbReference>
<evidence type="ECO:0000313" key="5">
    <source>
        <dbReference type="EMBL" id="SHF11818.1"/>
    </source>
</evidence>
<dbReference type="Gene3D" id="3.20.20.70">
    <property type="entry name" value="Aldolase class I"/>
    <property type="match status" value="1"/>
</dbReference>
<evidence type="ECO:0000256" key="2">
    <source>
        <dbReference type="ARBA" id="ARBA00022723"/>
    </source>
</evidence>
<dbReference type="GO" id="GO:0046951">
    <property type="term" value="P:ketone body biosynthetic process"/>
    <property type="evidence" value="ECO:0007669"/>
    <property type="project" value="TreeGrafter"/>
</dbReference>
<dbReference type="NCBIfam" id="NF004283">
    <property type="entry name" value="PRK05692.1"/>
    <property type="match status" value="1"/>
</dbReference>
<dbReference type="PROSITE" id="PS50991">
    <property type="entry name" value="PYR_CT"/>
    <property type="match status" value="1"/>
</dbReference>